<evidence type="ECO:0000313" key="1">
    <source>
        <dbReference type="EMBL" id="EHI51332.1"/>
    </source>
</evidence>
<organism evidence="1 2">
    <name type="scientific">Aeromonas salmonicida subsp. salmonicida 01-B526</name>
    <dbReference type="NCBI Taxonomy" id="1076135"/>
    <lineage>
        <taxon>Bacteria</taxon>
        <taxon>Pseudomonadati</taxon>
        <taxon>Pseudomonadota</taxon>
        <taxon>Gammaproteobacteria</taxon>
        <taxon>Aeromonadales</taxon>
        <taxon>Aeromonadaceae</taxon>
        <taxon>Aeromonas</taxon>
    </lineage>
</organism>
<gene>
    <name evidence="1" type="ORF">IYQ_17339</name>
</gene>
<dbReference type="Proteomes" id="UP000006428">
    <property type="component" value="Unassembled WGS sequence"/>
</dbReference>
<keyword evidence="2" id="KW-1185">Reference proteome</keyword>
<sequence length="57" mass="6246">MRDGVHARPTDATQIIRIIANALDAVNSAHFSSTLMQTSFLANKSLITTDKCMLMHS</sequence>
<dbReference type="EMBL" id="AGVO01000061">
    <property type="protein sequence ID" value="EHI51332.1"/>
    <property type="molecule type" value="Genomic_DNA"/>
</dbReference>
<name>A0ABP2MY69_AERSS</name>
<accession>A0ABP2MY69</accession>
<protein>
    <submittedName>
        <fullName evidence="1">Uncharacterized protein</fullName>
    </submittedName>
</protein>
<evidence type="ECO:0000313" key="2">
    <source>
        <dbReference type="Proteomes" id="UP000006428"/>
    </source>
</evidence>
<reference evidence="1 2" key="1">
    <citation type="journal article" date="2012" name="Front. Microbiol.">
        <title>Draft Genome Sequence of the Virulent Strain 01-B526 of the Fish Pathogen Aeromonas salmonicida.</title>
        <authorList>
            <person name="Charette S.J."/>
            <person name="Brochu F."/>
            <person name="Boyle B."/>
            <person name="Filion G."/>
            <person name="Tanaka K.H."/>
            <person name="Derome N."/>
        </authorList>
    </citation>
    <scope>NUCLEOTIDE SEQUENCE [LARGE SCALE GENOMIC DNA]</scope>
    <source>
        <strain evidence="1 2">01-B526</strain>
    </source>
</reference>
<proteinExistence type="predicted"/>
<comment type="caution">
    <text evidence="1">The sequence shown here is derived from an EMBL/GenBank/DDBJ whole genome shotgun (WGS) entry which is preliminary data.</text>
</comment>